<dbReference type="RefSeq" id="WP_146465991.1">
    <property type="nucleotide sequence ID" value="NZ_VOGW01000099.1"/>
</dbReference>
<sequence>MPITAPEASREPEYEFDLGASEHRAATAHAATTRYRALLVTSALDPAARRLFELPDPVSPRGAERFRAVGHGLRLRCAPRW</sequence>
<gene>
    <name evidence="1" type="ORF">FRZ03_16940</name>
</gene>
<protein>
    <submittedName>
        <fullName evidence="1">Uncharacterized protein</fullName>
    </submittedName>
</protein>
<reference evidence="1" key="1">
    <citation type="journal article" date="2019" name="Microbiol. Resour. Announc.">
        <title>Draft Genomic Sequences of Streptomyces misionensis and Streptomyces albidoflavus, bacteria applied for phytopathogen biocontrol.</title>
        <authorList>
            <person name="Pylro V."/>
            <person name="Dias A."/>
            <person name="Andreote F."/>
            <person name="Varani A."/>
            <person name="Andreote C."/>
            <person name="Bernardo E."/>
            <person name="Martins T."/>
        </authorList>
    </citation>
    <scope>NUCLEOTIDE SEQUENCE [LARGE SCALE GENOMIC DNA]</scope>
    <source>
        <strain evidence="1">66</strain>
    </source>
</reference>
<accession>A0A5C6JTQ4</accession>
<evidence type="ECO:0000313" key="1">
    <source>
        <dbReference type="EMBL" id="TWV44855.1"/>
    </source>
</evidence>
<proteinExistence type="predicted"/>
<name>A0A5C6JTQ4_9ACTN</name>
<comment type="caution">
    <text evidence="1">The sequence shown here is derived from an EMBL/GenBank/DDBJ whole genome shotgun (WGS) entry which is preliminary data.</text>
</comment>
<dbReference type="Proteomes" id="UP000320481">
    <property type="component" value="Unassembled WGS sequence"/>
</dbReference>
<dbReference type="AlphaFoldDB" id="A0A5C6JTQ4"/>
<evidence type="ECO:0000313" key="2">
    <source>
        <dbReference type="Proteomes" id="UP000320481"/>
    </source>
</evidence>
<dbReference type="EMBL" id="VOGW01000099">
    <property type="protein sequence ID" value="TWV44855.1"/>
    <property type="molecule type" value="Genomic_DNA"/>
</dbReference>
<keyword evidence="2" id="KW-1185">Reference proteome</keyword>
<organism evidence="1 2">
    <name type="scientific">Streptomyces misionensis</name>
    <dbReference type="NCBI Taxonomy" id="67331"/>
    <lineage>
        <taxon>Bacteria</taxon>
        <taxon>Bacillati</taxon>
        <taxon>Actinomycetota</taxon>
        <taxon>Actinomycetes</taxon>
        <taxon>Kitasatosporales</taxon>
        <taxon>Streptomycetaceae</taxon>
        <taxon>Streptomyces</taxon>
    </lineage>
</organism>